<proteinExistence type="inferred from homology"/>
<comment type="similarity">
    <text evidence="1 4">Belongs to the serpin family.</text>
</comment>
<dbReference type="GO" id="GO:0005615">
    <property type="term" value="C:extracellular space"/>
    <property type="evidence" value="ECO:0007669"/>
    <property type="project" value="InterPro"/>
</dbReference>
<dbReference type="SMART" id="SM00093">
    <property type="entry name" value="SERPIN"/>
    <property type="match status" value="1"/>
</dbReference>
<dbReference type="GO" id="GO:0004867">
    <property type="term" value="F:serine-type endopeptidase inhibitor activity"/>
    <property type="evidence" value="ECO:0007669"/>
    <property type="project" value="UniProtKB-KW"/>
</dbReference>
<dbReference type="PANTHER" id="PTHR11461:SF211">
    <property type="entry name" value="GH10112P-RELATED"/>
    <property type="match status" value="1"/>
</dbReference>
<gene>
    <name evidence="6" type="ORF">Zmor_014019</name>
</gene>
<protein>
    <recommendedName>
        <fullName evidence="5">Serpin domain-containing protein</fullName>
    </recommendedName>
</protein>
<dbReference type="InterPro" id="IPR042185">
    <property type="entry name" value="Serpin_sf_2"/>
</dbReference>
<evidence type="ECO:0000256" key="1">
    <source>
        <dbReference type="ARBA" id="ARBA00009500"/>
    </source>
</evidence>
<evidence type="ECO:0000256" key="3">
    <source>
        <dbReference type="ARBA" id="ARBA00022900"/>
    </source>
</evidence>
<keyword evidence="7" id="KW-1185">Reference proteome</keyword>
<evidence type="ECO:0000256" key="4">
    <source>
        <dbReference type="RuleBase" id="RU000411"/>
    </source>
</evidence>
<dbReference type="SUPFAM" id="SSF56574">
    <property type="entry name" value="Serpins"/>
    <property type="match status" value="1"/>
</dbReference>
<dbReference type="EMBL" id="JALNTZ010000004">
    <property type="protein sequence ID" value="KAJ3654862.1"/>
    <property type="molecule type" value="Genomic_DNA"/>
</dbReference>
<dbReference type="Pfam" id="PF00079">
    <property type="entry name" value="Serpin"/>
    <property type="match status" value="1"/>
</dbReference>
<organism evidence="6 7">
    <name type="scientific">Zophobas morio</name>
    <dbReference type="NCBI Taxonomy" id="2755281"/>
    <lineage>
        <taxon>Eukaryota</taxon>
        <taxon>Metazoa</taxon>
        <taxon>Ecdysozoa</taxon>
        <taxon>Arthropoda</taxon>
        <taxon>Hexapoda</taxon>
        <taxon>Insecta</taxon>
        <taxon>Pterygota</taxon>
        <taxon>Neoptera</taxon>
        <taxon>Endopterygota</taxon>
        <taxon>Coleoptera</taxon>
        <taxon>Polyphaga</taxon>
        <taxon>Cucujiformia</taxon>
        <taxon>Tenebrionidae</taxon>
        <taxon>Zophobas</taxon>
    </lineage>
</organism>
<dbReference type="InterPro" id="IPR036186">
    <property type="entry name" value="Serpin_sf"/>
</dbReference>
<evidence type="ECO:0000256" key="2">
    <source>
        <dbReference type="ARBA" id="ARBA00022690"/>
    </source>
</evidence>
<dbReference type="InterPro" id="IPR000215">
    <property type="entry name" value="Serpin_fam"/>
</dbReference>
<accession>A0AA38MFR4</accession>
<sequence>MAEKTAEVEVLDSNSEFTINLYNVLAETPGNIIFSPISLHAVLSMAYQGARGTTAEKFASTLKVPEAKVIKEGYKILIDHLNTIPDVTLLMANKVYLMEGYQLLPDFNNAVTENFVSEVQLLNFRERQSAAESINTWVEEKTQEKIKNLVNAGDLDGSTRLVLVNAIYFKARWMHVFSKNATRTEPFYLNDVDSVNVEMMHMKRKFHFNSIKEMGAKILELPYTNKNLSMVIILPFERNGIAELEKKLTTVNLAEITNELWNAQVTVALPKFKIEQTIDLKDSLTELGLGEIFSPVANFSGMITSKEPLYVSKVIQKAFIEVNEEGAEAAAATACLALLSNFKKRHSFIATMMDGDRGREGLCLRDPVIEMV</sequence>
<keyword evidence="2" id="KW-0646">Protease inhibitor</keyword>
<keyword evidence="3" id="KW-0722">Serine protease inhibitor</keyword>
<dbReference type="InterPro" id="IPR042178">
    <property type="entry name" value="Serpin_sf_1"/>
</dbReference>
<name>A0AA38MFR4_9CUCU</name>
<evidence type="ECO:0000313" key="6">
    <source>
        <dbReference type="EMBL" id="KAJ3654862.1"/>
    </source>
</evidence>
<dbReference type="CDD" id="cd19601">
    <property type="entry name" value="serpin42Da-like"/>
    <property type="match status" value="1"/>
</dbReference>
<evidence type="ECO:0000313" key="7">
    <source>
        <dbReference type="Proteomes" id="UP001168821"/>
    </source>
</evidence>
<dbReference type="Proteomes" id="UP001168821">
    <property type="component" value="Unassembled WGS sequence"/>
</dbReference>
<dbReference type="InterPro" id="IPR023796">
    <property type="entry name" value="Serpin_dom"/>
</dbReference>
<reference evidence="6" key="1">
    <citation type="journal article" date="2023" name="G3 (Bethesda)">
        <title>Whole genome assemblies of Zophobas morio and Tenebrio molitor.</title>
        <authorList>
            <person name="Kaur S."/>
            <person name="Stinson S.A."/>
            <person name="diCenzo G.C."/>
        </authorList>
    </citation>
    <scope>NUCLEOTIDE SEQUENCE</scope>
    <source>
        <strain evidence="6">QUZm001</strain>
    </source>
</reference>
<feature type="domain" description="Serpin" evidence="5">
    <location>
        <begin position="19"/>
        <end position="355"/>
    </location>
</feature>
<dbReference type="Gene3D" id="3.30.497.10">
    <property type="entry name" value="Antithrombin, subunit I, domain 2"/>
    <property type="match status" value="1"/>
</dbReference>
<comment type="caution">
    <text evidence="6">The sequence shown here is derived from an EMBL/GenBank/DDBJ whole genome shotgun (WGS) entry which is preliminary data.</text>
</comment>
<dbReference type="Gene3D" id="2.30.39.10">
    <property type="entry name" value="Alpha-1-antitrypsin, domain 1"/>
    <property type="match status" value="1"/>
</dbReference>
<evidence type="ECO:0000259" key="5">
    <source>
        <dbReference type="SMART" id="SM00093"/>
    </source>
</evidence>
<dbReference type="PANTHER" id="PTHR11461">
    <property type="entry name" value="SERINE PROTEASE INHIBITOR, SERPIN"/>
    <property type="match status" value="1"/>
</dbReference>
<dbReference type="AlphaFoldDB" id="A0AA38MFR4"/>